<evidence type="ECO:0000313" key="2">
    <source>
        <dbReference type="EMBL" id="SFU25578.1"/>
    </source>
</evidence>
<dbReference type="Proteomes" id="UP000198844">
    <property type="component" value="Unassembled WGS sequence"/>
</dbReference>
<evidence type="ECO:0000313" key="3">
    <source>
        <dbReference type="Proteomes" id="UP000198844"/>
    </source>
</evidence>
<protein>
    <submittedName>
        <fullName evidence="2">Uncharacterized protein</fullName>
    </submittedName>
</protein>
<gene>
    <name evidence="2" type="ORF">SAMN05192563_103850</name>
</gene>
<evidence type="ECO:0000256" key="1">
    <source>
        <dbReference type="SAM" id="MobiDB-lite"/>
    </source>
</evidence>
<feature type="compositionally biased region" description="Basic and acidic residues" evidence="1">
    <location>
        <begin position="42"/>
        <end position="55"/>
    </location>
</feature>
<sequence length="85" mass="9499">MTKRAPTGPDQAGTLSSFVTRNVISLHRKTKMTTQWRARRAIGESEEGRFTREGRLGFGPPQSFGARGGTLARGGFDERFTRSRR</sequence>
<feature type="compositionally biased region" description="Basic and acidic residues" evidence="1">
    <location>
        <begin position="75"/>
        <end position="85"/>
    </location>
</feature>
<organism evidence="2 3">
    <name type="scientific">Paraburkholderia aspalathi</name>
    <dbReference type="NCBI Taxonomy" id="1324617"/>
    <lineage>
        <taxon>Bacteria</taxon>
        <taxon>Pseudomonadati</taxon>
        <taxon>Pseudomonadota</taxon>
        <taxon>Betaproteobacteria</taxon>
        <taxon>Burkholderiales</taxon>
        <taxon>Burkholderiaceae</taxon>
        <taxon>Paraburkholderia</taxon>
    </lineage>
</organism>
<reference evidence="2 3" key="1">
    <citation type="submission" date="2016-10" db="EMBL/GenBank/DDBJ databases">
        <authorList>
            <person name="de Groot N.N."/>
        </authorList>
    </citation>
    <scope>NUCLEOTIDE SEQUENCE [LARGE SCALE GENOMIC DNA]</scope>
    <source>
        <strain evidence="2 3">LMG 27731</strain>
    </source>
</reference>
<accession>A0A1I7ENR9</accession>
<dbReference type="AlphaFoldDB" id="A0A1I7ENR9"/>
<proteinExistence type="predicted"/>
<dbReference type="EMBL" id="FPBH01000038">
    <property type="protein sequence ID" value="SFU25578.1"/>
    <property type="molecule type" value="Genomic_DNA"/>
</dbReference>
<feature type="region of interest" description="Disordered" evidence="1">
    <location>
        <begin position="42"/>
        <end position="85"/>
    </location>
</feature>
<name>A0A1I7ENR9_9BURK</name>